<reference evidence="8 9" key="1">
    <citation type="journal article" date="2019" name="Int. J. Syst. Evol. Microbiol.">
        <title>The Global Catalogue of Microorganisms (GCM) 10K type strain sequencing project: providing services to taxonomists for standard genome sequencing and annotation.</title>
        <authorList>
            <consortium name="The Broad Institute Genomics Platform"/>
            <consortium name="The Broad Institute Genome Sequencing Center for Infectious Disease"/>
            <person name="Wu L."/>
            <person name="Ma J."/>
        </authorList>
    </citation>
    <scope>NUCLEOTIDE SEQUENCE [LARGE SCALE GENOMIC DNA]</scope>
    <source>
        <strain evidence="8 9">JCM 11896</strain>
    </source>
</reference>
<evidence type="ECO:0000259" key="7">
    <source>
        <dbReference type="Pfam" id="PF04234"/>
    </source>
</evidence>
<feature type="region of interest" description="Disordered" evidence="5">
    <location>
        <begin position="1"/>
        <end position="23"/>
    </location>
</feature>
<dbReference type="PANTHER" id="PTHR34820">
    <property type="entry name" value="INNER MEMBRANE PROTEIN YEBZ"/>
    <property type="match status" value="1"/>
</dbReference>
<feature type="transmembrane region" description="Helical" evidence="6">
    <location>
        <begin position="29"/>
        <end position="49"/>
    </location>
</feature>
<comment type="caution">
    <text evidence="8">The sequence shown here is derived from an EMBL/GenBank/DDBJ whole genome shotgun (WGS) entry which is preliminary data.</text>
</comment>
<accession>A0ABN1Y4A0</accession>
<dbReference type="Proteomes" id="UP001501414">
    <property type="component" value="Unassembled WGS sequence"/>
</dbReference>
<dbReference type="InterPro" id="IPR032694">
    <property type="entry name" value="CopC/D"/>
</dbReference>
<feature type="domain" description="CopC" evidence="7">
    <location>
        <begin position="50"/>
        <end position="143"/>
    </location>
</feature>
<keyword evidence="9" id="KW-1185">Reference proteome</keyword>
<name>A0ABN1Y4A0_9PSEU</name>
<keyword evidence="4" id="KW-0186">Copper</keyword>
<organism evidence="8 9">
    <name type="scientific">Pseudonocardia kongjuensis</name>
    <dbReference type="NCBI Taxonomy" id="102227"/>
    <lineage>
        <taxon>Bacteria</taxon>
        <taxon>Bacillati</taxon>
        <taxon>Actinomycetota</taxon>
        <taxon>Actinomycetes</taxon>
        <taxon>Pseudonocardiales</taxon>
        <taxon>Pseudonocardiaceae</taxon>
        <taxon>Pseudonocardia</taxon>
    </lineage>
</organism>
<keyword evidence="6" id="KW-1133">Transmembrane helix</keyword>
<evidence type="ECO:0000313" key="9">
    <source>
        <dbReference type="Proteomes" id="UP001501414"/>
    </source>
</evidence>
<evidence type="ECO:0000256" key="5">
    <source>
        <dbReference type="SAM" id="MobiDB-lite"/>
    </source>
</evidence>
<feature type="transmembrane region" description="Helical" evidence="6">
    <location>
        <begin position="185"/>
        <end position="204"/>
    </location>
</feature>
<keyword evidence="6" id="KW-0812">Transmembrane</keyword>
<protein>
    <recommendedName>
        <fullName evidence="7">CopC domain-containing protein</fullName>
    </recommendedName>
</protein>
<dbReference type="SUPFAM" id="SSF81296">
    <property type="entry name" value="E set domains"/>
    <property type="match status" value="1"/>
</dbReference>
<sequence length="209" mass="20715">MNPVTARNRAAPGGDSSRVTPVPPPVRRVALALPVVLLALLLGAVPAWAHTELESSTPAADSELAQAPTEITLTFSENVPPDTAEITVRGPDGTDHVAGPATGDTGTLTVPLQPLGPAGVYTVEYRVVSDDGHPVSGTVPFTLTQPGPAAAAASTPPATSAAPPADPAAPAPAAAAGDTGDGAPVWPWVLLAVVVLGGGVAVALRRRPG</sequence>
<evidence type="ECO:0000256" key="3">
    <source>
        <dbReference type="ARBA" id="ARBA00022729"/>
    </source>
</evidence>
<evidence type="ECO:0000256" key="6">
    <source>
        <dbReference type="SAM" id="Phobius"/>
    </source>
</evidence>
<dbReference type="PANTHER" id="PTHR34820:SF4">
    <property type="entry name" value="INNER MEMBRANE PROTEIN YEBZ"/>
    <property type="match status" value="1"/>
</dbReference>
<dbReference type="Pfam" id="PF04234">
    <property type="entry name" value="CopC"/>
    <property type="match status" value="1"/>
</dbReference>
<keyword evidence="6" id="KW-0472">Membrane</keyword>
<dbReference type="EMBL" id="BAAAJK010000034">
    <property type="protein sequence ID" value="GAA1397531.1"/>
    <property type="molecule type" value="Genomic_DNA"/>
</dbReference>
<proteinExistence type="predicted"/>
<comment type="subcellular location">
    <subcellularLocation>
        <location evidence="1">Cell envelope</location>
    </subcellularLocation>
</comment>
<evidence type="ECO:0000313" key="8">
    <source>
        <dbReference type="EMBL" id="GAA1397531.1"/>
    </source>
</evidence>
<evidence type="ECO:0000256" key="2">
    <source>
        <dbReference type="ARBA" id="ARBA00022723"/>
    </source>
</evidence>
<evidence type="ECO:0000256" key="4">
    <source>
        <dbReference type="ARBA" id="ARBA00023008"/>
    </source>
</evidence>
<keyword evidence="2" id="KW-0479">Metal-binding</keyword>
<dbReference type="InterPro" id="IPR014756">
    <property type="entry name" value="Ig_E-set"/>
</dbReference>
<dbReference type="InterPro" id="IPR007348">
    <property type="entry name" value="CopC_dom"/>
</dbReference>
<gene>
    <name evidence="8" type="ORF">GCM10009613_50360</name>
</gene>
<feature type="compositionally biased region" description="Low complexity" evidence="5">
    <location>
        <begin position="146"/>
        <end position="163"/>
    </location>
</feature>
<dbReference type="Gene3D" id="2.60.40.1220">
    <property type="match status" value="1"/>
</dbReference>
<evidence type="ECO:0000256" key="1">
    <source>
        <dbReference type="ARBA" id="ARBA00004196"/>
    </source>
</evidence>
<feature type="region of interest" description="Disordered" evidence="5">
    <location>
        <begin position="146"/>
        <end position="178"/>
    </location>
</feature>
<keyword evidence="3" id="KW-0732">Signal</keyword>
<dbReference type="InterPro" id="IPR014755">
    <property type="entry name" value="Cu-Rt/internalin_Ig-like"/>
</dbReference>